<dbReference type="InterPro" id="IPR029024">
    <property type="entry name" value="TerB-like"/>
</dbReference>
<evidence type="ECO:0000313" key="2">
    <source>
        <dbReference type="Proteomes" id="UP000226525"/>
    </source>
</evidence>
<dbReference type="AlphaFoldDB" id="A0A2D6YJD4"/>
<dbReference type="EMBL" id="NZEX01000087">
    <property type="protein sequence ID" value="MAH63303.1"/>
    <property type="molecule type" value="Genomic_DNA"/>
</dbReference>
<sequence>MFEVSLENEFINELSQGSRSWLAKAIGVVILADGQVDNEELISLRAAISFLEDESEIVELVTAVKSRSKLELGRIDERMDRAATIYFYLATVITINGRVTREEADLFKSIAGRLGLPPEYAKSVLQWASDVMKLNKQRNQLIKAAKELRPQYY</sequence>
<dbReference type="Gene3D" id="1.10.3680.10">
    <property type="entry name" value="TerB-like"/>
    <property type="match status" value="1"/>
</dbReference>
<gene>
    <name evidence="1" type="ORF">CMN54_07645</name>
</gene>
<dbReference type="Proteomes" id="UP000226525">
    <property type="component" value="Unassembled WGS sequence"/>
</dbReference>
<accession>A0A2D6YJD4</accession>
<proteinExistence type="predicted"/>
<organism evidence="1 2">
    <name type="scientific">SAR324 cluster bacterium</name>
    <dbReference type="NCBI Taxonomy" id="2024889"/>
    <lineage>
        <taxon>Bacteria</taxon>
        <taxon>Deltaproteobacteria</taxon>
        <taxon>SAR324 cluster</taxon>
    </lineage>
</organism>
<reference evidence="2" key="1">
    <citation type="submission" date="2017-09" db="EMBL/GenBank/DDBJ databases">
        <title>The Reconstruction of 2,631 Draft Metagenome-Assembled Genomes from the Global Oceans.</title>
        <authorList>
            <person name="Tully B.J."/>
            <person name="Graham E.D."/>
            <person name="Heidelberg J.F."/>
        </authorList>
    </citation>
    <scope>NUCLEOTIDE SEQUENCE [LARGE SCALE GENOMIC DNA]</scope>
</reference>
<comment type="caution">
    <text evidence="1">The sequence shown here is derived from an EMBL/GenBank/DDBJ whole genome shotgun (WGS) entry which is preliminary data.</text>
</comment>
<evidence type="ECO:0008006" key="3">
    <source>
        <dbReference type="Google" id="ProtNLM"/>
    </source>
</evidence>
<dbReference type="CDD" id="cd07177">
    <property type="entry name" value="terB_like"/>
    <property type="match status" value="1"/>
</dbReference>
<evidence type="ECO:0000313" key="1">
    <source>
        <dbReference type="EMBL" id="MAH63303.1"/>
    </source>
</evidence>
<protein>
    <recommendedName>
        <fullName evidence="3">Co-chaperone DjlA N-terminal domain-containing protein</fullName>
    </recommendedName>
</protein>
<name>A0A2D6YJD4_9DELT</name>
<dbReference type="SUPFAM" id="SSF158682">
    <property type="entry name" value="TerB-like"/>
    <property type="match status" value="1"/>
</dbReference>